<name>A0A382HX18_9ZZZZ</name>
<feature type="domain" description="Nucleotidyl transferase" evidence="1">
    <location>
        <begin position="11"/>
        <end position="232"/>
    </location>
</feature>
<reference evidence="2" key="1">
    <citation type="submission" date="2018-05" db="EMBL/GenBank/DDBJ databases">
        <authorList>
            <person name="Lanie J.A."/>
            <person name="Ng W.-L."/>
            <person name="Kazmierczak K.M."/>
            <person name="Andrzejewski T.M."/>
            <person name="Davidsen T.M."/>
            <person name="Wayne K.J."/>
            <person name="Tettelin H."/>
            <person name="Glass J.I."/>
            <person name="Rusch D."/>
            <person name="Podicherti R."/>
            <person name="Tsui H.-C.T."/>
            <person name="Winkler M.E."/>
        </authorList>
    </citation>
    <scope>NUCLEOTIDE SEQUENCE</scope>
</reference>
<dbReference type="SUPFAM" id="SSF53448">
    <property type="entry name" value="Nucleotide-diphospho-sugar transferases"/>
    <property type="match status" value="1"/>
</dbReference>
<dbReference type="InterPro" id="IPR029044">
    <property type="entry name" value="Nucleotide-diphossugar_trans"/>
</dbReference>
<accession>A0A382HX18</accession>
<evidence type="ECO:0000313" key="2">
    <source>
        <dbReference type="EMBL" id="SVB91632.1"/>
    </source>
</evidence>
<gene>
    <name evidence="2" type="ORF">METZ01_LOCUS244486</name>
</gene>
<evidence type="ECO:0000259" key="1">
    <source>
        <dbReference type="Pfam" id="PF00483"/>
    </source>
</evidence>
<dbReference type="InterPro" id="IPR005835">
    <property type="entry name" value="NTP_transferase_dom"/>
</dbReference>
<dbReference type="InterPro" id="IPR050486">
    <property type="entry name" value="Mannose-1P_guanyltransferase"/>
</dbReference>
<dbReference type="EMBL" id="UINC01063712">
    <property type="protein sequence ID" value="SVB91632.1"/>
    <property type="molecule type" value="Genomic_DNA"/>
</dbReference>
<organism evidence="2">
    <name type="scientific">marine metagenome</name>
    <dbReference type="NCBI Taxonomy" id="408172"/>
    <lineage>
        <taxon>unclassified sequences</taxon>
        <taxon>metagenomes</taxon>
        <taxon>ecological metagenomes</taxon>
    </lineage>
</organism>
<proteinExistence type="predicted"/>
<sequence>MAEIRTGNTDALILCGGLGKRFREVRNDIPKVLAPVQGTPFIDLILDDLIAQGFSRIILATGHLGDQLENYVKQRTDAEYVISKEPKTLGTGGAIKYAEKHFQSSEILVMNGDSRTNFNFLSLFEFHMQKKADMSVLLSKSTVGLDYGFVELDANHRLASFHEKHSLTSTSCINSGIYLLNTFLISPIKLEVNYSLEKDLIPVWIQHNNIFGLTIDKPVFDIGTLERYHKFQEIVD</sequence>
<dbReference type="Gene3D" id="3.90.550.10">
    <property type="entry name" value="Spore Coat Polysaccharide Biosynthesis Protein SpsA, Chain A"/>
    <property type="match status" value="1"/>
</dbReference>
<dbReference type="PANTHER" id="PTHR22572">
    <property type="entry name" value="SUGAR-1-PHOSPHATE GUANYL TRANSFERASE"/>
    <property type="match status" value="1"/>
</dbReference>
<protein>
    <recommendedName>
        <fullName evidence="1">Nucleotidyl transferase domain-containing protein</fullName>
    </recommendedName>
</protein>
<dbReference type="Pfam" id="PF00483">
    <property type="entry name" value="NTP_transferase"/>
    <property type="match status" value="1"/>
</dbReference>
<dbReference type="AlphaFoldDB" id="A0A382HX18"/>